<evidence type="ECO:0000256" key="1">
    <source>
        <dbReference type="ARBA" id="ARBA00022741"/>
    </source>
</evidence>
<dbReference type="NCBIfam" id="NF041254">
    <property type="entry name" value="motor_HelR"/>
    <property type="match status" value="1"/>
</dbReference>
<evidence type="ECO:0000256" key="3">
    <source>
        <dbReference type="ARBA" id="ARBA00022806"/>
    </source>
</evidence>
<evidence type="ECO:0000256" key="5">
    <source>
        <dbReference type="PROSITE-ProRule" id="PRU00560"/>
    </source>
</evidence>
<dbReference type="GO" id="GO:0016787">
    <property type="term" value="F:hydrolase activity"/>
    <property type="evidence" value="ECO:0007669"/>
    <property type="project" value="UniProtKB-UniRule"/>
</dbReference>
<reference evidence="7" key="1">
    <citation type="submission" date="2022-10" db="EMBL/GenBank/DDBJ databases">
        <title>WGS of marine actinomycetes from Thailand.</title>
        <authorList>
            <person name="Thawai C."/>
        </authorList>
    </citation>
    <scope>NUCLEOTIDE SEQUENCE</scope>
    <source>
        <strain evidence="7">SW21</strain>
    </source>
</reference>
<dbReference type="PANTHER" id="PTHR11070:SF45">
    <property type="entry name" value="DNA 3'-5' HELICASE"/>
    <property type="match status" value="1"/>
</dbReference>
<evidence type="ECO:0000313" key="8">
    <source>
        <dbReference type="Proteomes" id="UP001143347"/>
    </source>
</evidence>
<dbReference type="InterPro" id="IPR027417">
    <property type="entry name" value="P-loop_NTPase"/>
</dbReference>
<feature type="binding site" evidence="5">
    <location>
        <begin position="223"/>
        <end position="230"/>
    </location>
    <ligand>
        <name>ATP</name>
        <dbReference type="ChEBI" id="CHEBI:30616"/>
    </ligand>
</feature>
<evidence type="ECO:0000313" key="7">
    <source>
        <dbReference type="EMBL" id="MCX2966813.1"/>
    </source>
</evidence>
<dbReference type="InterPro" id="IPR014016">
    <property type="entry name" value="UvrD-like_ATP-bd"/>
</dbReference>
<dbReference type="GO" id="GO:0043138">
    <property type="term" value="F:3'-5' DNA helicase activity"/>
    <property type="evidence" value="ECO:0007669"/>
    <property type="project" value="TreeGrafter"/>
</dbReference>
<protein>
    <submittedName>
        <fullName evidence="7">RNA polymerase recycling motor ATPase HelR</fullName>
    </submittedName>
</protein>
<evidence type="ECO:0000256" key="4">
    <source>
        <dbReference type="ARBA" id="ARBA00022840"/>
    </source>
</evidence>
<dbReference type="Gene3D" id="3.40.50.300">
    <property type="entry name" value="P-loop containing nucleotide triphosphate hydrolases"/>
    <property type="match status" value="3"/>
</dbReference>
<keyword evidence="8" id="KW-1185">Reference proteome</keyword>
<keyword evidence="1 5" id="KW-0547">Nucleotide-binding</keyword>
<dbReference type="GO" id="GO:0003677">
    <property type="term" value="F:DNA binding"/>
    <property type="evidence" value="ECO:0007669"/>
    <property type="project" value="InterPro"/>
</dbReference>
<dbReference type="GO" id="GO:0005829">
    <property type="term" value="C:cytosol"/>
    <property type="evidence" value="ECO:0007669"/>
    <property type="project" value="TreeGrafter"/>
</dbReference>
<dbReference type="InterPro" id="IPR027351">
    <property type="entry name" value="(+)RNA_virus_helicase_core_dom"/>
</dbReference>
<gene>
    <name evidence="7" type="primary">helR</name>
    <name evidence="7" type="ORF">OSB52_22310</name>
</gene>
<dbReference type="GO" id="GO:0005524">
    <property type="term" value="F:ATP binding"/>
    <property type="evidence" value="ECO:0007669"/>
    <property type="project" value="UniProtKB-UniRule"/>
</dbReference>
<dbReference type="InterPro" id="IPR000212">
    <property type="entry name" value="DNA_helicase_UvrD/REP"/>
</dbReference>
<dbReference type="RefSeq" id="WP_266063563.1">
    <property type="nucleotide sequence ID" value="NZ_JAPKFM010000033.1"/>
</dbReference>
<dbReference type="EMBL" id="JAPKFM010000033">
    <property type="protein sequence ID" value="MCX2966813.1"/>
    <property type="molecule type" value="Genomic_DNA"/>
</dbReference>
<dbReference type="GO" id="GO:0000725">
    <property type="term" value="P:recombinational repair"/>
    <property type="evidence" value="ECO:0007669"/>
    <property type="project" value="TreeGrafter"/>
</dbReference>
<evidence type="ECO:0000256" key="2">
    <source>
        <dbReference type="ARBA" id="ARBA00022801"/>
    </source>
</evidence>
<sequence>MPPRNPETRDVAIFHTADPTKSTPEVIADDERHFATMSVSLDALITDLSDRLDAVRRTAGRRGKQAVERDLEIHELTGRLRTLHRFRLDLCLGRIVVAEPDGTTEIHYIGRIGLTDRSGRQLLIDWRTPAAAPFFSATPARPMGLVSRRRYRWGRGRIGDFWDEALRPDAATDPSLVLDADSAFIAGLEANRSPRMRDVLSTIAADQDAIVRADSRGALVVDGGPGTGKTVVALHRAAYLLYADPRLAGNQGGVLVVGPHEPYLGYVADVLPSLGEEGVHTVTLRDLLPEGATAVPESDHVVARLKSSMALVDAIEAAVRFYEAPPTDSMTVETDWADVEITRAEWLEAFGAPESGTPHNEARDEVWAALVDLVIAKHDDDVPAEQLRKSLADNDELTTAVNRAWPMLDYTDLVGDLWSVPAYLRLCAPHLSRAEIAVLQRSDAAAWTESDLPLLDAARRRLGDPMAAQRRRRTAAARHTDHQRMDRVVDELLASNTYDDGDGLMSMLRSVDLRDILGDANATSDTEAVPLSGPYAHIIVDEAQELTDAQWQMLLARCPSRSFTVVGDRAQARAGFAESWSQRLARVGFRDVRSATLTVNYRTPEEIMAEATPVIRAALPDANVPRSIRVSGIPVVTGPVTELDEVVARWSAAHHEGTACVIGAPDFAASGRIRSLSPQQAKGLEFDLVVLVNPDAFGSGLTGAVDRYVAMTRATRELVVLTD</sequence>
<dbReference type="PROSITE" id="PS51198">
    <property type="entry name" value="UVRD_HELICASE_ATP_BIND"/>
    <property type="match status" value="1"/>
</dbReference>
<accession>A0A9X3D813</accession>
<evidence type="ECO:0000259" key="6">
    <source>
        <dbReference type="PROSITE" id="PS51198"/>
    </source>
</evidence>
<dbReference type="Pfam" id="PF01443">
    <property type="entry name" value="Viral_helicase1"/>
    <property type="match status" value="1"/>
</dbReference>
<dbReference type="SUPFAM" id="SSF52540">
    <property type="entry name" value="P-loop containing nucleoside triphosphate hydrolases"/>
    <property type="match status" value="1"/>
</dbReference>
<comment type="caution">
    <text evidence="7">The sequence shown here is derived from an EMBL/GenBank/DDBJ whole genome shotgun (WGS) entry which is preliminary data.</text>
</comment>
<dbReference type="AlphaFoldDB" id="A0A9X3D813"/>
<proteinExistence type="predicted"/>
<dbReference type="Proteomes" id="UP001143347">
    <property type="component" value="Unassembled WGS sequence"/>
</dbReference>
<dbReference type="PANTHER" id="PTHR11070">
    <property type="entry name" value="UVRD / RECB / PCRA DNA HELICASE FAMILY MEMBER"/>
    <property type="match status" value="1"/>
</dbReference>
<keyword evidence="4 5" id="KW-0067">ATP-binding</keyword>
<name>A0A9X3D813_9ACTN</name>
<keyword evidence="2 5" id="KW-0378">Hydrolase</keyword>
<organism evidence="7 8">
    <name type="scientific">Gordonia aquimaris</name>
    <dbReference type="NCBI Taxonomy" id="2984863"/>
    <lineage>
        <taxon>Bacteria</taxon>
        <taxon>Bacillati</taxon>
        <taxon>Actinomycetota</taxon>
        <taxon>Actinomycetes</taxon>
        <taxon>Mycobacteriales</taxon>
        <taxon>Gordoniaceae</taxon>
        <taxon>Gordonia</taxon>
    </lineage>
</organism>
<feature type="domain" description="UvrD-like helicase ATP-binding" evidence="6">
    <location>
        <begin position="202"/>
        <end position="604"/>
    </location>
</feature>
<keyword evidence="3 5" id="KW-0347">Helicase</keyword>